<dbReference type="Proteomes" id="UP001147752">
    <property type="component" value="Unassembled WGS sequence"/>
</dbReference>
<reference evidence="2" key="1">
    <citation type="submission" date="2022-12" db="EMBL/GenBank/DDBJ databases">
        <authorList>
            <person name="Petersen C."/>
        </authorList>
    </citation>
    <scope>NUCLEOTIDE SEQUENCE</scope>
    <source>
        <strain evidence="2">IBT 3081</strain>
    </source>
</reference>
<evidence type="ECO:0000256" key="1">
    <source>
        <dbReference type="SAM" id="MobiDB-lite"/>
    </source>
</evidence>
<gene>
    <name evidence="2" type="ORF">N7517_005856</name>
</gene>
<dbReference type="GeneID" id="81462769"/>
<evidence type="ECO:0000313" key="3">
    <source>
        <dbReference type="Proteomes" id="UP001147752"/>
    </source>
</evidence>
<evidence type="ECO:0000313" key="2">
    <source>
        <dbReference type="EMBL" id="KAJ5373850.1"/>
    </source>
</evidence>
<comment type="caution">
    <text evidence="2">The sequence shown here is derived from an EMBL/GenBank/DDBJ whole genome shotgun (WGS) entry which is preliminary data.</text>
</comment>
<protein>
    <submittedName>
        <fullName evidence="2">Uncharacterized protein</fullName>
    </submittedName>
</protein>
<feature type="region of interest" description="Disordered" evidence="1">
    <location>
        <begin position="39"/>
        <end position="86"/>
    </location>
</feature>
<sequence length="173" mass="20801">MPSQLGWIWPKDPRPGNPQHWPRRWRLFDILTNKGPDIYVGRISQSKTKTRKHSSQPRPGPTRQEWSRWENKPNDPDADYSPFPWAGRPAGERYDFRTRKYHVPDHGTWSDVEYCNGIRAHRGEWTGKEEVHCVPMRFWDRNGVEYPAEFWHDSLYGNHRDHDDRRNGWDGRR</sequence>
<accession>A0A9W9S8M8</accession>
<name>A0A9W9S8M8_9EURO</name>
<organism evidence="2 3">
    <name type="scientific">Penicillium concentricum</name>
    <dbReference type="NCBI Taxonomy" id="293559"/>
    <lineage>
        <taxon>Eukaryota</taxon>
        <taxon>Fungi</taxon>
        <taxon>Dikarya</taxon>
        <taxon>Ascomycota</taxon>
        <taxon>Pezizomycotina</taxon>
        <taxon>Eurotiomycetes</taxon>
        <taxon>Eurotiomycetidae</taxon>
        <taxon>Eurotiales</taxon>
        <taxon>Aspergillaceae</taxon>
        <taxon>Penicillium</taxon>
    </lineage>
</organism>
<proteinExistence type="predicted"/>
<dbReference type="RefSeq" id="XP_056579836.1">
    <property type="nucleotide sequence ID" value="XM_056723586.1"/>
</dbReference>
<dbReference type="AlphaFoldDB" id="A0A9W9S8M8"/>
<dbReference type="OrthoDB" id="5331170at2759"/>
<dbReference type="EMBL" id="JAPZBT010000002">
    <property type="protein sequence ID" value="KAJ5373850.1"/>
    <property type="molecule type" value="Genomic_DNA"/>
</dbReference>
<reference evidence="2" key="2">
    <citation type="journal article" date="2023" name="IMA Fungus">
        <title>Comparative genomic study of the Penicillium genus elucidates a diverse pangenome and 15 lateral gene transfer events.</title>
        <authorList>
            <person name="Petersen C."/>
            <person name="Sorensen T."/>
            <person name="Nielsen M.R."/>
            <person name="Sondergaard T.E."/>
            <person name="Sorensen J.L."/>
            <person name="Fitzpatrick D.A."/>
            <person name="Frisvad J.C."/>
            <person name="Nielsen K.L."/>
        </authorList>
    </citation>
    <scope>NUCLEOTIDE SEQUENCE</scope>
    <source>
        <strain evidence="2">IBT 3081</strain>
    </source>
</reference>
<feature type="compositionally biased region" description="Basic and acidic residues" evidence="1">
    <location>
        <begin position="65"/>
        <end position="75"/>
    </location>
</feature>
<keyword evidence="3" id="KW-1185">Reference proteome</keyword>
<feature type="region of interest" description="Disordered" evidence="1">
    <location>
        <begin position="1"/>
        <end position="22"/>
    </location>
</feature>